<dbReference type="Proteomes" id="UP000095286">
    <property type="component" value="Unplaced"/>
</dbReference>
<evidence type="ECO:0000313" key="1">
    <source>
        <dbReference type="Proteomes" id="UP000095286"/>
    </source>
</evidence>
<name>A0AC35U2Y7_9BILA</name>
<dbReference type="WBParaSite" id="RSKR_0000728400.1">
    <property type="protein sequence ID" value="RSKR_0000728400.1"/>
    <property type="gene ID" value="RSKR_0000728400"/>
</dbReference>
<protein>
    <submittedName>
        <fullName evidence="2">TPR_REGION domain-containing protein</fullName>
    </submittedName>
</protein>
<accession>A0AC35U2Y7</accession>
<reference evidence="2" key="1">
    <citation type="submission" date="2016-11" db="UniProtKB">
        <authorList>
            <consortium name="WormBaseParasite"/>
        </authorList>
    </citation>
    <scope>IDENTIFICATION</scope>
    <source>
        <strain evidence="2">KR3021</strain>
    </source>
</reference>
<proteinExistence type="predicted"/>
<organism evidence="1 2">
    <name type="scientific">Rhabditophanes sp. KR3021</name>
    <dbReference type="NCBI Taxonomy" id="114890"/>
    <lineage>
        <taxon>Eukaryota</taxon>
        <taxon>Metazoa</taxon>
        <taxon>Ecdysozoa</taxon>
        <taxon>Nematoda</taxon>
        <taxon>Chromadorea</taxon>
        <taxon>Rhabditida</taxon>
        <taxon>Tylenchina</taxon>
        <taxon>Panagrolaimomorpha</taxon>
        <taxon>Strongyloidoidea</taxon>
        <taxon>Alloionematidae</taxon>
        <taxon>Rhabditophanes</taxon>
    </lineage>
</organism>
<sequence>MLSQTHSNSDARTLSAAAYRQEHIEDDIKQCLQYFAYSDAQFLAEIHHTKDKSDSSVCLLANCYIMQNQYESALQILDEFKGKNNDSWTSPETRFIHAKVAYQLGQLDLTEKALKNEVITSDRDIALHPSFNNSNAKPFAHSLLAQTLRETNRMGRSTDFWDSSISQFPVLWSSIKEYCDGGGTNARKKVSAGVANIIETKRARMECLPSGSTESLNKEEEMGGESGTPMNFKEPLICLAAPKKPSRRKSATPINAQARRRGDEKSQDVRRSKRLLQTQGNENLNGERITTRSKNSHESVIRNEATPPVTSPGKIFNNIHTRVNWRLQNTPENNMDRGDMLGVVSTQKSKRATLQHNPLSLVNRTNSEITSHLSDSSTSLASNTSYSRNENEEDEMDDGDMSVDMTVAEQDIERRIKKEMVDSISPVYVEVVEWICKMSEIQECLSKFLCKDALLKLEELPTEFQKSPLVLELRARALFEKADYKTAASVFDELHRLYPHRLEGMEVLSTALWHLQDATRLSSLASELVKNNRKSAIAWCVAGNCYSVQKMHEMAIECLERAIVLNPRFSYAYSVLGHELIDVDKLDKALNCFRKALVYSPYDYRAYFGMGMIYQIKEKFTSAKVHFTKAMEINPHNTKLICQLGVCEQALRNNDSALKLFEAALEISPNDIATKFHRARLLFETKDYQKSLEVLNELKLCSPDEAQIFFLLGHVHKKLSNEHLSNTFFNWASDIDPRGEQSKPLIGSVRHTLEDDHEMDNTLNDEASQA</sequence>
<evidence type="ECO:0000313" key="2">
    <source>
        <dbReference type="WBParaSite" id="RSKR_0000728400.1"/>
    </source>
</evidence>